<dbReference type="EC" id="3.1.1.96" evidence="4"/>
<dbReference type="GO" id="GO:0043908">
    <property type="term" value="F:Ser(Gly)-tRNA(Ala) hydrolase activity"/>
    <property type="evidence" value="ECO:0007669"/>
    <property type="project" value="UniProtKB-UniRule"/>
</dbReference>
<evidence type="ECO:0000313" key="6">
    <source>
        <dbReference type="Proteomes" id="UP000500890"/>
    </source>
</evidence>
<dbReference type="RefSeq" id="WP_166007260.1">
    <property type="nucleotide sequence ID" value="NZ_CP049886.1"/>
</dbReference>
<dbReference type="PANTHER" id="PTHR10472">
    <property type="entry name" value="D-TYROSYL-TRNA TYR DEACYLASE"/>
    <property type="match status" value="1"/>
</dbReference>
<keyword evidence="2 4" id="KW-0820">tRNA-binding</keyword>
<comment type="subunit">
    <text evidence="4">Homodimer.</text>
</comment>
<dbReference type="AlphaFoldDB" id="A0A6G8AMC4"/>
<proteinExistence type="inferred from homology"/>
<comment type="catalytic activity">
    <reaction evidence="4">
        <text>glycyl-tRNA(Ala) + H2O = tRNA(Ala) + glycine + H(+)</text>
        <dbReference type="Rhea" id="RHEA:53744"/>
        <dbReference type="Rhea" id="RHEA-COMP:9657"/>
        <dbReference type="Rhea" id="RHEA-COMP:13640"/>
        <dbReference type="ChEBI" id="CHEBI:15377"/>
        <dbReference type="ChEBI" id="CHEBI:15378"/>
        <dbReference type="ChEBI" id="CHEBI:57305"/>
        <dbReference type="ChEBI" id="CHEBI:78442"/>
        <dbReference type="ChEBI" id="CHEBI:78522"/>
    </reaction>
</comment>
<dbReference type="InterPro" id="IPR023509">
    <property type="entry name" value="DTD-like_sf"/>
</dbReference>
<dbReference type="GO" id="GO:0106026">
    <property type="term" value="F:Gly-tRNA(Ala) deacylase activity"/>
    <property type="evidence" value="ECO:0007669"/>
    <property type="project" value="UniProtKB-UniRule"/>
</dbReference>
<evidence type="ECO:0000313" key="5">
    <source>
        <dbReference type="EMBL" id="QIL46102.1"/>
    </source>
</evidence>
<dbReference type="EMBL" id="CP049886">
    <property type="protein sequence ID" value="QIL46102.1"/>
    <property type="molecule type" value="Genomic_DNA"/>
</dbReference>
<dbReference type="GO" id="GO:0019478">
    <property type="term" value="P:D-amino acid catabolic process"/>
    <property type="evidence" value="ECO:0007669"/>
    <property type="project" value="UniProtKB-UniRule"/>
</dbReference>
<feature type="short sequence motif" description="Gly-cisPro motif, important for rejection of L-amino acids" evidence="4">
    <location>
        <begin position="137"/>
        <end position="138"/>
    </location>
</feature>
<name>A0A6G8AMC4_9ENTE</name>
<dbReference type="Pfam" id="PF02580">
    <property type="entry name" value="Tyr_Deacylase"/>
    <property type="match status" value="1"/>
</dbReference>
<reference evidence="5 6" key="1">
    <citation type="submission" date="2020-03" db="EMBL/GenBank/DDBJ databases">
        <title>Vagococcus sp. nov., isolated from beetles.</title>
        <authorList>
            <person name="Hyun D.-W."/>
            <person name="Bae J.-W."/>
        </authorList>
    </citation>
    <scope>NUCLEOTIDE SEQUENCE [LARGE SCALE GENOMIC DNA]</scope>
    <source>
        <strain evidence="5 6">HDW17A</strain>
    </source>
</reference>
<dbReference type="FunFam" id="3.50.80.10:FF:000001">
    <property type="entry name" value="D-aminoacyl-tRNA deacylase"/>
    <property type="match status" value="1"/>
</dbReference>
<gene>
    <name evidence="4" type="primary">dtd</name>
    <name evidence="5" type="ORF">G7081_02975</name>
</gene>
<comment type="domain">
    <text evidence="4">A Gly-cisPro motif from one monomer fits into the active site of the other monomer to allow specific chiral rejection of L-amino acids.</text>
</comment>
<dbReference type="InterPro" id="IPR003732">
    <property type="entry name" value="Daa-tRNA_deacyls_DTD"/>
</dbReference>
<keyword evidence="4" id="KW-0963">Cytoplasm</keyword>
<dbReference type="PANTHER" id="PTHR10472:SF5">
    <property type="entry name" value="D-AMINOACYL-TRNA DEACYLASE 1"/>
    <property type="match status" value="1"/>
</dbReference>
<comment type="function">
    <text evidence="4">An aminoacyl-tRNA editing enzyme that deacylates mischarged D-aminoacyl-tRNAs. Also deacylates mischarged glycyl-tRNA(Ala), protecting cells against glycine mischarging by AlaRS. Acts via tRNA-based rather than protein-based catalysis; rejects L-amino acids rather than detecting D-amino acids in the active site. By recycling D-aminoacyl-tRNA to D-amino acids and free tRNA molecules, this enzyme counteracts the toxicity associated with the formation of D-aminoacyl-tRNA entities in vivo and helps enforce protein L-homochirality.</text>
</comment>
<keyword evidence="6" id="KW-1185">Reference proteome</keyword>
<dbReference type="Gene3D" id="3.50.80.10">
    <property type="entry name" value="D-tyrosyl-tRNA(Tyr) deacylase"/>
    <property type="match status" value="1"/>
</dbReference>
<dbReference type="GO" id="GO:0051500">
    <property type="term" value="F:D-tyrosyl-tRNA(Tyr) deacylase activity"/>
    <property type="evidence" value="ECO:0007669"/>
    <property type="project" value="TreeGrafter"/>
</dbReference>
<evidence type="ECO:0000256" key="2">
    <source>
        <dbReference type="ARBA" id="ARBA00022555"/>
    </source>
</evidence>
<dbReference type="Proteomes" id="UP000500890">
    <property type="component" value="Chromosome"/>
</dbReference>
<comment type="catalytic activity">
    <reaction evidence="4">
        <text>a D-aminoacyl-tRNA + H2O = a tRNA + a D-alpha-amino acid + H(+)</text>
        <dbReference type="Rhea" id="RHEA:13953"/>
        <dbReference type="Rhea" id="RHEA-COMP:10123"/>
        <dbReference type="Rhea" id="RHEA-COMP:10124"/>
        <dbReference type="ChEBI" id="CHEBI:15377"/>
        <dbReference type="ChEBI" id="CHEBI:15378"/>
        <dbReference type="ChEBI" id="CHEBI:59871"/>
        <dbReference type="ChEBI" id="CHEBI:78442"/>
        <dbReference type="ChEBI" id="CHEBI:79333"/>
        <dbReference type="EC" id="3.1.1.96"/>
    </reaction>
</comment>
<dbReference type="HAMAP" id="MF_00518">
    <property type="entry name" value="Deacylase_Dtd"/>
    <property type="match status" value="1"/>
</dbReference>
<evidence type="ECO:0000256" key="1">
    <source>
        <dbReference type="ARBA" id="ARBA00009673"/>
    </source>
</evidence>
<keyword evidence="4 5" id="KW-0378">Hydrolase</keyword>
<dbReference type="CDD" id="cd00563">
    <property type="entry name" value="Dtyr_deacylase"/>
    <property type="match status" value="1"/>
</dbReference>
<dbReference type="KEGG" id="vah:G7081_02975"/>
<sequence length="148" mass="16014">MKVVIQKVTSASVVVEEQTIAKIGQGFLLLVGVKTGDTQADADYLVNKIAKMRIFEDAEGKMNHDISEVSGEVLSVSQFTLLANTKKGNRPSFVDAARPNEATKLYDYFNEGLRGQGLEVSEGQFGADMSVSLVNDGPTTIILDTENK</sequence>
<dbReference type="GO" id="GO:0000049">
    <property type="term" value="F:tRNA binding"/>
    <property type="evidence" value="ECO:0007669"/>
    <property type="project" value="UniProtKB-UniRule"/>
</dbReference>
<evidence type="ECO:0000256" key="4">
    <source>
        <dbReference type="HAMAP-Rule" id="MF_00518"/>
    </source>
</evidence>
<keyword evidence="3 4" id="KW-0694">RNA-binding</keyword>
<comment type="subcellular location">
    <subcellularLocation>
        <location evidence="4">Cytoplasm</location>
    </subcellularLocation>
</comment>
<dbReference type="NCBIfam" id="TIGR00256">
    <property type="entry name" value="D-aminoacyl-tRNA deacylase"/>
    <property type="match status" value="1"/>
</dbReference>
<organism evidence="5 6">
    <name type="scientific">Vagococcus coleopterorum</name>
    <dbReference type="NCBI Taxonomy" id="2714946"/>
    <lineage>
        <taxon>Bacteria</taxon>
        <taxon>Bacillati</taxon>
        <taxon>Bacillota</taxon>
        <taxon>Bacilli</taxon>
        <taxon>Lactobacillales</taxon>
        <taxon>Enterococcaceae</taxon>
        <taxon>Vagococcus</taxon>
    </lineage>
</organism>
<dbReference type="EC" id="3.1.1.-" evidence="4"/>
<comment type="similarity">
    <text evidence="1 4">Belongs to the DTD family.</text>
</comment>
<protein>
    <recommendedName>
        <fullName evidence="4">D-aminoacyl-tRNA deacylase</fullName>
        <shortName evidence="4">DTD</shortName>
        <ecNumber evidence="4">3.1.1.96</ecNumber>
    </recommendedName>
    <alternativeName>
        <fullName evidence="4">Gly-tRNA(Ala) deacylase</fullName>
        <ecNumber evidence="4">3.1.1.-</ecNumber>
    </alternativeName>
</protein>
<evidence type="ECO:0000256" key="3">
    <source>
        <dbReference type="ARBA" id="ARBA00022884"/>
    </source>
</evidence>
<dbReference type="GO" id="GO:0005737">
    <property type="term" value="C:cytoplasm"/>
    <property type="evidence" value="ECO:0007669"/>
    <property type="project" value="UniProtKB-SubCell"/>
</dbReference>
<dbReference type="SUPFAM" id="SSF69500">
    <property type="entry name" value="DTD-like"/>
    <property type="match status" value="1"/>
</dbReference>
<accession>A0A6G8AMC4</accession>